<feature type="transmembrane region" description="Helical" evidence="5">
    <location>
        <begin position="282"/>
        <end position="307"/>
    </location>
</feature>
<dbReference type="GO" id="GO:0046943">
    <property type="term" value="F:carboxylic acid transmembrane transporter activity"/>
    <property type="evidence" value="ECO:0007669"/>
    <property type="project" value="TreeGrafter"/>
</dbReference>
<feature type="transmembrane region" description="Helical" evidence="5">
    <location>
        <begin position="411"/>
        <end position="428"/>
    </location>
</feature>
<evidence type="ECO:0000256" key="4">
    <source>
        <dbReference type="ARBA" id="ARBA00023136"/>
    </source>
</evidence>
<reference evidence="7 8" key="1">
    <citation type="submission" date="2018-01" db="EMBL/GenBank/DDBJ databases">
        <title>Whole genome analyses suggest that Burkholderia sensu lato contains two further novel genera in the rhizoxinica-symbiotica group Mycetohabitans gen. nov., and Trinickia gen. nov.: implications for the evolution of diazotrophy and nodulation in the Burkholderiaceae.</title>
        <authorList>
            <person name="Estrada-de los Santos P."/>
            <person name="Palmer M."/>
            <person name="Chavez-Ramirez B."/>
            <person name="Beukes C."/>
            <person name="Steenkamp E.T."/>
            <person name="Hirsch A.M."/>
            <person name="Manyaka P."/>
            <person name="Maluk M."/>
            <person name="Lafos M."/>
            <person name="Crook M."/>
            <person name="Gross E."/>
            <person name="Simon M.F."/>
            <person name="Bueno dos Reis Junior F."/>
            <person name="Poole P.S."/>
            <person name="Venter S.N."/>
            <person name="James E.K."/>
        </authorList>
    </citation>
    <scope>NUCLEOTIDE SEQUENCE [LARGE SCALE GENOMIC DNA]</scope>
    <source>
        <strain evidence="7 8">JPY 581</strain>
    </source>
</reference>
<feature type="transmembrane region" description="Helical" evidence="5">
    <location>
        <begin position="171"/>
        <end position="195"/>
    </location>
</feature>
<dbReference type="Gene3D" id="1.20.1250.20">
    <property type="entry name" value="MFS general substrate transporter like domains"/>
    <property type="match status" value="1"/>
</dbReference>
<feature type="transmembrane region" description="Helical" evidence="5">
    <location>
        <begin position="145"/>
        <end position="165"/>
    </location>
</feature>
<dbReference type="RefSeq" id="WP_018441856.1">
    <property type="nucleotide sequence ID" value="NZ_KB890180.1"/>
</dbReference>
<evidence type="ECO:0000256" key="1">
    <source>
        <dbReference type="ARBA" id="ARBA00004141"/>
    </source>
</evidence>
<dbReference type="OrthoDB" id="7066727at2"/>
<accession>A0A2N7WTR4</accession>
<dbReference type="AlphaFoldDB" id="A0A2N7WTR4"/>
<feature type="domain" description="Major facilitator superfamily (MFS) profile" evidence="6">
    <location>
        <begin position="22"/>
        <end position="433"/>
    </location>
</feature>
<evidence type="ECO:0000259" key="6">
    <source>
        <dbReference type="PROSITE" id="PS50850"/>
    </source>
</evidence>
<keyword evidence="2 5" id="KW-0812">Transmembrane</keyword>
<feature type="transmembrane region" description="Helical" evidence="5">
    <location>
        <begin position="319"/>
        <end position="339"/>
    </location>
</feature>
<dbReference type="Pfam" id="PF07690">
    <property type="entry name" value="MFS_1"/>
    <property type="match status" value="1"/>
</dbReference>
<proteinExistence type="predicted"/>
<evidence type="ECO:0000313" key="7">
    <source>
        <dbReference type="EMBL" id="PMS32645.1"/>
    </source>
</evidence>
<feature type="transmembrane region" description="Helical" evidence="5">
    <location>
        <begin position="345"/>
        <end position="365"/>
    </location>
</feature>
<gene>
    <name evidence="7" type="ORF">C0Z20_26105</name>
</gene>
<feature type="transmembrane region" description="Helical" evidence="5">
    <location>
        <begin position="87"/>
        <end position="105"/>
    </location>
</feature>
<dbReference type="InterPro" id="IPR020846">
    <property type="entry name" value="MFS_dom"/>
</dbReference>
<dbReference type="Proteomes" id="UP000235777">
    <property type="component" value="Unassembled WGS sequence"/>
</dbReference>
<name>A0A2N7WTR4_9BURK</name>
<feature type="transmembrane region" description="Helical" evidence="5">
    <location>
        <begin position="256"/>
        <end position="276"/>
    </location>
</feature>
<dbReference type="InterPro" id="IPR036259">
    <property type="entry name" value="MFS_trans_sf"/>
</dbReference>
<dbReference type="CDD" id="cd17365">
    <property type="entry name" value="MFS_PcaK_like"/>
    <property type="match status" value="1"/>
</dbReference>
<evidence type="ECO:0000256" key="3">
    <source>
        <dbReference type="ARBA" id="ARBA00022989"/>
    </source>
</evidence>
<dbReference type="STRING" id="863227.GCA_000373005_03272"/>
<evidence type="ECO:0000256" key="5">
    <source>
        <dbReference type="SAM" id="Phobius"/>
    </source>
</evidence>
<dbReference type="EMBL" id="PNYC01000021">
    <property type="protein sequence ID" value="PMS32645.1"/>
    <property type="molecule type" value="Genomic_DNA"/>
</dbReference>
<dbReference type="InterPro" id="IPR005829">
    <property type="entry name" value="Sugar_transporter_CS"/>
</dbReference>
<keyword evidence="3 5" id="KW-1133">Transmembrane helix</keyword>
<organism evidence="7 8">
    <name type="scientific">Trinickia symbiotica</name>
    <dbReference type="NCBI Taxonomy" id="863227"/>
    <lineage>
        <taxon>Bacteria</taxon>
        <taxon>Pseudomonadati</taxon>
        <taxon>Pseudomonadota</taxon>
        <taxon>Betaproteobacteria</taxon>
        <taxon>Burkholderiales</taxon>
        <taxon>Burkholderiaceae</taxon>
        <taxon>Trinickia</taxon>
    </lineage>
</organism>
<feature type="transmembrane region" description="Helical" evidence="5">
    <location>
        <begin position="385"/>
        <end position="405"/>
    </location>
</feature>
<dbReference type="SUPFAM" id="SSF103473">
    <property type="entry name" value="MFS general substrate transporter"/>
    <property type="match status" value="1"/>
</dbReference>
<comment type="caution">
    <text evidence="7">The sequence shown here is derived from an EMBL/GenBank/DDBJ whole genome shotgun (WGS) entry which is preliminary data.</text>
</comment>
<keyword evidence="8" id="KW-1185">Reference proteome</keyword>
<keyword evidence="4 5" id="KW-0472">Membrane</keyword>
<dbReference type="PROSITE" id="PS00216">
    <property type="entry name" value="SUGAR_TRANSPORT_1"/>
    <property type="match status" value="1"/>
</dbReference>
<comment type="subcellular location">
    <subcellularLocation>
        <location evidence="1">Membrane</location>
        <topology evidence="1">Multi-pass membrane protein</topology>
    </subcellularLocation>
</comment>
<evidence type="ECO:0000256" key="2">
    <source>
        <dbReference type="ARBA" id="ARBA00022692"/>
    </source>
</evidence>
<evidence type="ECO:0000313" key="8">
    <source>
        <dbReference type="Proteomes" id="UP000235777"/>
    </source>
</evidence>
<sequence length="469" mass="49741">MNQIDVRKVADEARFNGFHLGVLWWCALVILVDGYDLNMSGVAMPSIMKELGVNAATAGLMASSALVGMMIGAAVLGALADKIGRRAALSIGVFLFSAFTALAGLTHEPTAFSVLRFVAGLGLGGVMPVLTATMTECAPRRMRSLLPAMLSCGFAIGGIFVALVGKQFLVAYGWQSVFFTAAIALVLIPCILKWVPESMPYLLARDDNERIRRIVCRMEPSLKLEAQVKFVVPAQDAVKGTPLVNLFREGRAVSTILLWFAFIAGLFMVYALGTWLTKLMAIAGYSLGSALTFTIVFNVGAIAGVLVGGWLADRLNVKWVLAVMWALAAVSLAMVGQPMGNAARFALVLLVGATATGTFGLAYAYAGQFYPMSIRSTGVGMASGIGRLGAIVAPVIIGFLVSLHLPLEQNFLAIAAAGAVAALSIAFINDRLSSAQYYDRTKQQEDSRVVARRASLDGVVDGRGEQTAR</sequence>
<feature type="transmembrane region" description="Helical" evidence="5">
    <location>
        <begin position="111"/>
        <end position="133"/>
    </location>
</feature>
<feature type="transmembrane region" description="Helical" evidence="5">
    <location>
        <begin position="55"/>
        <end position="80"/>
    </location>
</feature>
<feature type="transmembrane region" description="Helical" evidence="5">
    <location>
        <begin position="17"/>
        <end position="35"/>
    </location>
</feature>
<protein>
    <submittedName>
        <fullName evidence="7">MFS transporter</fullName>
    </submittedName>
</protein>
<dbReference type="GO" id="GO:0005886">
    <property type="term" value="C:plasma membrane"/>
    <property type="evidence" value="ECO:0007669"/>
    <property type="project" value="TreeGrafter"/>
</dbReference>
<dbReference type="PANTHER" id="PTHR23508:SF10">
    <property type="entry name" value="CARBOXYLIC ACID TRANSPORTER PROTEIN HOMOLOG"/>
    <property type="match status" value="1"/>
</dbReference>
<dbReference type="PROSITE" id="PS50850">
    <property type="entry name" value="MFS"/>
    <property type="match status" value="1"/>
</dbReference>
<dbReference type="PANTHER" id="PTHR23508">
    <property type="entry name" value="CARBOXYLIC ACID TRANSPORTER PROTEIN HOMOLOG"/>
    <property type="match status" value="1"/>
</dbReference>
<dbReference type="InterPro" id="IPR011701">
    <property type="entry name" value="MFS"/>
</dbReference>